<gene>
    <name evidence="4" type="ORF">A2729_01980</name>
</gene>
<dbReference type="GO" id="GO:0016301">
    <property type="term" value="F:kinase activity"/>
    <property type="evidence" value="ECO:0007669"/>
    <property type="project" value="UniProtKB-KW"/>
</dbReference>
<keyword evidence="2" id="KW-0418">Kinase</keyword>
<dbReference type="SUPFAM" id="SSF53613">
    <property type="entry name" value="Ribokinase-like"/>
    <property type="match status" value="1"/>
</dbReference>
<dbReference type="PANTHER" id="PTHR10584:SF166">
    <property type="entry name" value="RIBOKINASE"/>
    <property type="match status" value="1"/>
</dbReference>
<evidence type="ECO:0000313" key="4">
    <source>
        <dbReference type="EMBL" id="OGY45535.1"/>
    </source>
</evidence>
<dbReference type="Proteomes" id="UP000178930">
    <property type="component" value="Unassembled WGS sequence"/>
</dbReference>
<evidence type="ECO:0000259" key="3">
    <source>
        <dbReference type="Pfam" id="PF00294"/>
    </source>
</evidence>
<accession>A0A1G1XZL4</accession>
<feature type="domain" description="Carbohydrate kinase PfkB" evidence="3">
    <location>
        <begin position="44"/>
        <end position="290"/>
    </location>
</feature>
<dbReference type="EMBL" id="MHIB01000002">
    <property type="protein sequence ID" value="OGY45535.1"/>
    <property type="molecule type" value="Genomic_DNA"/>
</dbReference>
<organism evidence="4 5">
    <name type="scientific">Candidatus Buchananbacteria bacterium RIFCSPHIGHO2_01_FULL_39_14</name>
    <dbReference type="NCBI Taxonomy" id="1797532"/>
    <lineage>
        <taxon>Bacteria</taxon>
        <taxon>Candidatus Buchananiibacteriota</taxon>
    </lineage>
</organism>
<evidence type="ECO:0000256" key="2">
    <source>
        <dbReference type="ARBA" id="ARBA00022777"/>
    </source>
</evidence>
<keyword evidence="1" id="KW-0808">Transferase</keyword>
<sequence>MNYEVVVGFSVNPEISWTKVPAFRAGQKLSAQAEVAISGTSLDVCLGVQACGSRPLLIGAVGLNDPFNMVIEVGLQKQDIAHLLLPVRKRTCLASIEPETERHLSFKPPVVKVEPAIVESALKNAKPEFQVVTGLMSDRNEIALAETLLANGYGIKVLNPREALTADKKTFERVAALADWLFLNRFEAAAYLDCQPNELTLESLKSFLALGVKKVIVTCDGDGALAADCNGWSVQMPSFHFGEKVGDKGAGDCLLGFYLGSLIKGYCLNDAFQLAIIAAGIKVTRPGTTNIPSFKEVLAQVALKEVG</sequence>
<dbReference type="AlphaFoldDB" id="A0A1G1XZL4"/>
<proteinExistence type="predicted"/>
<protein>
    <recommendedName>
        <fullName evidence="3">Carbohydrate kinase PfkB domain-containing protein</fullName>
    </recommendedName>
</protein>
<dbReference type="Gene3D" id="3.40.1190.20">
    <property type="match status" value="1"/>
</dbReference>
<name>A0A1G1XZL4_9BACT</name>
<evidence type="ECO:0000313" key="5">
    <source>
        <dbReference type="Proteomes" id="UP000178930"/>
    </source>
</evidence>
<comment type="caution">
    <text evidence="4">The sequence shown here is derived from an EMBL/GenBank/DDBJ whole genome shotgun (WGS) entry which is preliminary data.</text>
</comment>
<dbReference type="InterPro" id="IPR011611">
    <property type="entry name" value="PfkB_dom"/>
</dbReference>
<dbReference type="Pfam" id="PF00294">
    <property type="entry name" value="PfkB"/>
    <property type="match status" value="1"/>
</dbReference>
<dbReference type="InterPro" id="IPR029056">
    <property type="entry name" value="Ribokinase-like"/>
</dbReference>
<dbReference type="PANTHER" id="PTHR10584">
    <property type="entry name" value="SUGAR KINASE"/>
    <property type="match status" value="1"/>
</dbReference>
<evidence type="ECO:0000256" key="1">
    <source>
        <dbReference type="ARBA" id="ARBA00022679"/>
    </source>
</evidence>
<dbReference type="STRING" id="1797532.A2729_01980"/>
<reference evidence="4 5" key="1">
    <citation type="journal article" date="2016" name="Nat. Commun.">
        <title>Thousands of microbial genomes shed light on interconnected biogeochemical processes in an aquifer system.</title>
        <authorList>
            <person name="Anantharaman K."/>
            <person name="Brown C.T."/>
            <person name="Hug L.A."/>
            <person name="Sharon I."/>
            <person name="Castelle C.J."/>
            <person name="Probst A.J."/>
            <person name="Thomas B.C."/>
            <person name="Singh A."/>
            <person name="Wilkins M.J."/>
            <person name="Karaoz U."/>
            <person name="Brodie E.L."/>
            <person name="Williams K.H."/>
            <person name="Hubbard S.S."/>
            <person name="Banfield J.F."/>
        </authorList>
    </citation>
    <scope>NUCLEOTIDE SEQUENCE [LARGE SCALE GENOMIC DNA]</scope>
</reference>